<reference evidence="2" key="1">
    <citation type="submission" date="2020-02" db="EMBL/GenBank/DDBJ databases">
        <authorList>
            <person name="Meier V. D."/>
        </authorList>
    </citation>
    <scope>NUCLEOTIDE SEQUENCE</scope>
    <source>
        <strain evidence="2">AVDCRST_MAG13</strain>
    </source>
</reference>
<dbReference type="AlphaFoldDB" id="A0A6J4T3V7"/>
<feature type="region of interest" description="Disordered" evidence="1">
    <location>
        <begin position="1"/>
        <end position="201"/>
    </location>
</feature>
<proteinExistence type="predicted"/>
<feature type="compositionally biased region" description="Pro residues" evidence="1">
    <location>
        <begin position="188"/>
        <end position="201"/>
    </location>
</feature>
<gene>
    <name evidence="2" type="ORF">AVDCRST_MAG13-2894</name>
</gene>
<keyword evidence="2" id="KW-0503">Monooxygenase</keyword>
<feature type="compositionally biased region" description="Basic and acidic residues" evidence="1">
    <location>
        <begin position="24"/>
        <end position="41"/>
    </location>
</feature>
<organism evidence="2">
    <name type="scientific">uncultured Solirubrobacteraceae bacterium</name>
    <dbReference type="NCBI Taxonomy" id="1162706"/>
    <lineage>
        <taxon>Bacteria</taxon>
        <taxon>Bacillati</taxon>
        <taxon>Actinomycetota</taxon>
        <taxon>Thermoleophilia</taxon>
        <taxon>Solirubrobacterales</taxon>
        <taxon>Solirubrobacteraceae</taxon>
        <taxon>environmental samples</taxon>
    </lineage>
</organism>
<feature type="non-terminal residue" evidence="2">
    <location>
        <position position="201"/>
    </location>
</feature>
<feature type="compositionally biased region" description="Basic and acidic residues" evidence="1">
    <location>
        <begin position="55"/>
        <end position="67"/>
    </location>
</feature>
<feature type="compositionally biased region" description="Basic residues" evidence="1">
    <location>
        <begin position="176"/>
        <end position="187"/>
    </location>
</feature>
<keyword evidence="2" id="KW-0560">Oxidoreductase</keyword>
<dbReference type="GO" id="GO:0004497">
    <property type="term" value="F:monooxygenase activity"/>
    <property type="evidence" value="ECO:0007669"/>
    <property type="project" value="UniProtKB-KW"/>
</dbReference>
<evidence type="ECO:0000256" key="1">
    <source>
        <dbReference type="SAM" id="MobiDB-lite"/>
    </source>
</evidence>
<dbReference type="EC" id="1.14.13.-" evidence="2"/>
<feature type="compositionally biased region" description="Basic and acidic residues" evidence="1">
    <location>
        <begin position="125"/>
        <end position="142"/>
    </location>
</feature>
<feature type="non-terminal residue" evidence="2">
    <location>
        <position position="1"/>
    </location>
</feature>
<feature type="compositionally biased region" description="Low complexity" evidence="1">
    <location>
        <begin position="164"/>
        <end position="175"/>
    </location>
</feature>
<accession>A0A6J4T3V7</accession>
<protein>
    <submittedName>
        <fullName evidence="2">Nitrilotriacetate monooxygenase component A</fullName>
        <ecNumber evidence="2">1.14.13.-</ecNumber>
    </submittedName>
</protein>
<evidence type="ECO:0000313" key="2">
    <source>
        <dbReference type="EMBL" id="CAA9512756.1"/>
    </source>
</evidence>
<sequence length="201" mass="21445">HPGRGAALLRRREGAPGPARARPRPPEDPARLLRRGGRDGGRGAGEAGAARRPRALRERGRVALDRARRGRFALRPGRAAARHPRNRGQQERAGAGDRAGAAGGADRAPARPAARRLSRPGHGGDAGDDRRRDGGVADDGRLRRVQRHVPLPARRLGRLRRSRGAGVAAAGAVPARVRRRDAARKPRPAPAREPVLPDPNV</sequence>
<feature type="compositionally biased region" description="Low complexity" evidence="1">
    <location>
        <begin position="92"/>
        <end position="112"/>
    </location>
</feature>
<name>A0A6J4T3V7_9ACTN</name>
<dbReference type="EMBL" id="CADCVO010000466">
    <property type="protein sequence ID" value="CAA9512756.1"/>
    <property type="molecule type" value="Genomic_DNA"/>
</dbReference>